<comment type="caution">
    <text evidence="1">The sequence shown here is derived from an EMBL/GenBank/DDBJ whole genome shotgun (WGS) entry which is preliminary data.</text>
</comment>
<dbReference type="EMBL" id="JARMAB010000008">
    <property type="protein sequence ID" value="MED1202800.1"/>
    <property type="molecule type" value="Genomic_DNA"/>
</dbReference>
<sequence>MTAEKAQAAILEEKEIKSIAISPGYLSKLFPEKRLCIKACN</sequence>
<name>A0ABU6MIB0_9BACI</name>
<proteinExistence type="predicted"/>
<evidence type="ECO:0000313" key="1">
    <source>
        <dbReference type="EMBL" id="MED1202800.1"/>
    </source>
</evidence>
<organism evidence="1 2">
    <name type="scientific">Heyndrickxia acidicola</name>
    <dbReference type="NCBI Taxonomy" id="209389"/>
    <lineage>
        <taxon>Bacteria</taxon>
        <taxon>Bacillati</taxon>
        <taxon>Bacillota</taxon>
        <taxon>Bacilli</taxon>
        <taxon>Bacillales</taxon>
        <taxon>Bacillaceae</taxon>
        <taxon>Heyndrickxia</taxon>
    </lineage>
</organism>
<reference evidence="1 2" key="1">
    <citation type="submission" date="2023-03" db="EMBL/GenBank/DDBJ databases">
        <title>Bacillus Genome Sequencing.</title>
        <authorList>
            <person name="Dunlap C."/>
        </authorList>
    </citation>
    <scope>NUCLEOTIDE SEQUENCE [LARGE SCALE GENOMIC DNA]</scope>
    <source>
        <strain evidence="1 2">B-23453</strain>
    </source>
</reference>
<dbReference type="RefSeq" id="WP_260525563.1">
    <property type="nucleotide sequence ID" value="NZ_JARMAB010000008.1"/>
</dbReference>
<dbReference type="Proteomes" id="UP001341444">
    <property type="component" value="Unassembled WGS sequence"/>
</dbReference>
<accession>A0ABU6MIB0</accession>
<evidence type="ECO:0000313" key="2">
    <source>
        <dbReference type="Proteomes" id="UP001341444"/>
    </source>
</evidence>
<protein>
    <submittedName>
        <fullName evidence="1">Uncharacterized protein</fullName>
    </submittedName>
</protein>
<keyword evidence="2" id="KW-1185">Reference proteome</keyword>
<gene>
    <name evidence="1" type="ORF">P4T90_06805</name>
</gene>